<dbReference type="Proteomes" id="UP000261087">
    <property type="component" value="Unassembled WGS sequence"/>
</dbReference>
<comment type="caution">
    <text evidence="7">The sequence shown here is derived from an EMBL/GenBank/DDBJ whole genome shotgun (WGS) entry which is preliminary data.</text>
</comment>
<evidence type="ECO:0000313" key="7">
    <source>
        <dbReference type="EMBL" id="RGO08507.1"/>
    </source>
</evidence>
<feature type="non-terminal residue" evidence="7">
    <location>
        <position position="1"/>
    </location>
</feature>
<dbReference type="InterPro" id="IPR019931">
    <property type="entry name" value="LPXTG_anchor"/>
</dbReference>
<keyword evidence="5" id="KW-1133">Transmembrane helix</keyword>
<keyword evidence="4" id="KW-0572">Peptidoglycan-anchor</keyword>
<dbReference type="AlphaFoldDB" id="A0A3E5FP57"/>
<dbReference type="Pfam" id="PF00746">
    <property type="entry name" value="Gram_pos_anchor"/>
    <property type="match status" value="1"/>
</dbReference>
<organism evidence="7 8">
    <name type="scientific">Thomasclavelia spiroformis</name>
    <dbReference type="NCBI Taxonomy" id="29348"/>
    <lineage>
        <taxon>Bacteria</taxon>
        <taxon>Bacillati</taxon>
        <taxon>Bacillota</taxon>
        <taxon>Erysipelotrichia</taxon>
        <taxon>Erysipelotrichales</taxon>
        <taxon>Coprobacillaceae</taxon>
        <taxon>Thomasclavelia</taxon>
    </lineage>
</organism>
<keyword evidence="3" id="KW-0732">Signal</keyword>
<evidence type="ECO:0000256" key="5">
    <source>
        <dbReference type="SAM" id="Phobius"/>
    </source>
</evidence>
<evidence type="ECO:0000256" key="2">
    <source>
        <dbReference type="ARBA" id="ARBA00022525"/>
    </source>
</evidence>
<reference evidence="7 8" key="1">
    <citation type="submission" date="2018-08" db="EMBL/GenBank/DDBJ databases">
        <title>A genome reference for cultivated species of the human gut microbiota.</title>
        <authorList>
            <person name="Zou Y."/>
            <person name="Xue W."/>
            <person name="Luo G."/>
        </authorList>
    </citation>
    <scope>NUCLEOTIDE SEQUENCE [LARGE SCALE GENOMIC DNA]</scope>
    <source>
        <strain evidence="7 8">OM02-6</strain>
    </source>
</reference>
<protein>
    <submittedName>
        <fullName evidence="7">LPXTG cell wall anchor domain-containing protein</fullName>
    </submittedName>
</protein>
<dbReference type="RefSeq" id="WP_147330943.1">
    <property type="nucleotide sequence ID" value="NZ_QSVF01000020.1"/>
</dbReference>
<sequence length="41" mass="4403">TPVDNGDTTSVKTGDTTNLWYSLATLTLASVALYGSKKRKK</sequence>
<keyword evidence="1" id="KW-0134">Cell wall</keyword>
<accession>A0A3E5FP57</accession>
<feature type="transmembrane region" description="Helical" evidence="5">
    <location>
        <begin position="19"/>
        <end position="36"/>
    </location>
</feature>
<dbReference type="NCBIfam" id="TIGR01167">
    <property type="entry name" value="LPXTG_anchor"/>
    <property type="match status" value="1"/>
</dbReference>
<keyword evidence="5" id="KW-0812">Transmembrane</keyword>
<evidence type="ECO:0000259" key="6">
    <source>
        <dbReference type="Pfam" id="PF00746"/>
    </source>
</evidence>
<evidence type="ECO:0000256" key="1">
    <source>
        <dbReference type="ARBA" id="ARBA00022512"/>
    </source>
</evidence>
<dbReference type="EMBL" id="QSVF01000020">
    <property type="protein sequence ID" value="RGO08507.1"/>
    <property type="molecule type" value="Genomic_DNA"/>
</dbReference>
<feature type="domain" description="Gram-positive cocci surface proteins LPxTG" evidence="6">
    <location>
        <begin position="12"/>
        <end position="41"/>
    </location>
</feature>
<evidence type="ECO:0000256" key="3">
    <source>
        <dbReference type="ARBA" id="ARBA00022729"/>
    </source>
</evidence>
<keyword evidence="5" id="KW-0472">Membrane</keyword>
<name>A0A3E5FP57_9FIRM</name>
<keyword evidence="2" id="KW-0964">Secreted</keyword>
<evidence type="ECO:0000313" key="8">
    <source>
        <dbReference type="Proteomes" id="UP000261087"/>
    </source>
</evidence>
<evidence type="ECO:0000256" key="4">
    <source>
        <dbReference type="ARBA" id="ARBA00023088"/>
    </source>
</evidence>
<gene>
    <name evidence="7" type="ORF">DXB31_08510</name>
</gene>
<proteinExistence type="predicted"/>